<organism evidence="1 2">
    <name type="scientific">Streptomyces ambofaciens</name>
    <dbReference type="NCBI Taxonomy" id="1889"/>
    <lineage>
        <taxon>Bacteria</taxon>
        <taxon>Bacillati</taxon>
        <taxon>Actinomycetota</taxon>
        <taxon>Actinomycetes</taxon>
        <taxon>Kitasatosporales</taxon>
        <taxon>Streptomycetaceae</taxon>
        <taxon>Streptomyces</taxon>
    </lineage>
</organism>
<evidence type="ECO:0000313" key="1">
    <source>
        <dbReference type="EMBL" id="ANB10645.1"/>
    </source>
</evidence>
<sequence length="74" mass="7882">MAGAGKRVEYVVVELRGVLARYQAADDLSQTDKTVAAGLAEELGIGLADLVGCRFTCWETPAEHGVIQSDFQLA</sequence>
<dbReference type="Proteomes" id="UP000076720">
    <property type="component" value="Chromosome"/>
</dbReference>
<dbReference type="EMBL" id="CP012949">
    <property type="protein sequence ID" value="ANB10645.1"/>
    <property type="molecule type" value="Genomic_DNA"/>
</dbReference>
<keyword evidence="2" id="KW-1185">Reference proteome</keyword>
<name>A0ABN4PGC0_STRAM</name>
<reference evidence="1 2" key="2">
    <citation type="journal article" date="2016" name="Genome Announc.">
        <title>Complete Genome Sequence of Streptomyces ambofaciens DSM 40697, a Paradigm for Genome Plasticity Studies.</title>
        <authorList>
            <person name="Thibessard A."/>
            <person name="Leblond P."/>
        </authorList>
    </citation>
    <scope>NUCLEOTIDE SEQUENCE [LARGE SCALE GENOMIC DNA]</scope>
    <source>
        <strain evidence="1 2">DSM 40697</strain>
    </source>
</reference>
<gene>
    <name evidence="1" type="ORF">SAM40697_6692</name>
</gene>
<reference evidence="2" key="1">
    <citation type="submission" date="2015-10" db="EMBL/GenBank/DDBJ databases">
        <title>Complete genome sequence of Streptomyces ambofaciens DSM 40697.</title>
        <authorList>
            <person name="Thibessard A."/>
            <person name="Leblond P."/>
        </authorList>
    </citation>
    <scope>NUCLEOTIDE SEQUENCE [LARGE SCALE GENOMIC DNA]</scope>
    <source>
        <strain evidence="2">DSM 40697</strain>
    </source>
</reference>
<accession>A0ABN4PGC0</accession>
<protein>
    <submittedName>
        <fullName evidence="1">Uncharacterized protein</fullName>
    </submittedName>
</protein>
<proteinExistence type="predicted"/>
<evidence type="ECO:0000313" key="2">
    <source>
        <dbReference type="Proteomes" id="UP000076720"/>
    </source>
</evidence>